<sequence>MPAAAWEKAGRPVNGQSTCAACHAIQYQIFPHSASVWGKAGAYRVRLPIRTLITMPVVHPPHNE</sequence>
<dbReference type="GeneID" id="28824780"/>
<dbReference type="InParanoid" id="A0A194X7S5"/>
<gene>
    <name evidence="1" type="ORF">LY89DRAFT_685254</name>
</gene>
<dbReference type="RefSeq" id="XP_018070576.1">
    <property type="nucleotide sequence ID" value="XM_018215054.1"/>
</dbReference>
<keyword evidence="2" id="KW-1185">Reference proteome</keyword>
<name>A0A194X7S5_MOLSC</name>
<dbReference type="EMBL" id="KQ947416">
    <property type="protein sequence ID" value="KUJ16221.1"/>
    <property type="molecule type" value="Genomic_DNA"/>
</dbReference>
<dbReference type="KEGG" id="psco:LY89DRAFT_685254"/>
<accession>A0A194X7S5</accession>
<evidence type="ECO:0000313" key="2">
    <source>
        <dbReference type="Proteomes" id="UP000070700"/>
    </source>
</evidence>
<dbReference type="AlphaFoldDB" id="A0A194X7S5"/>
<proteinExistence type="predicted"/>
<organism evidence="1 2">
    <name type="scientific">Mollisia scopiformis</name>
    <name type="common">Conifer needle endophyte fungus</name>
    <name type="synonym">Phialocephala scopiformis</name>
    <dbReference type="NCBI Taxonomy" id="149040"/>
    <lineage>
        <taxon>Eukaryota</taxon>
        <taxon>Fungi</taxon>
        <taxon>Dikarya</taxon>
        <taxon>Ascomycota</taxon>
        <taxon>Pezizomycotina</taxon>
        <taxon>Leotiomycetes</taxon>
        <taxon>Helotiales</taxon>
        <taxon>Mollisiaceae</taxon>
        <taxon>Mollisia</taxon>
    </lineage>
</organism>
<dbReference type="Proteomes" id="UP000070700">
    <property type="component" value="Unassembled WGS sequence"/>
</dbReference>
<protein>
    <submittedName>
        <fullName evidence="1">Uncharacterized protein</fullName>
    </submittedName>
</protein>
<evidence type="ECO:0000313" key="1">
    <source>
        <dbReference type="EMBL" id="KUJ16221.1"/>
    </source>
</evidence>
<reference evidence="1 2" key="1">
    <citation type="submission" date="2015-10" db="EMBL/GenBank/DDBJ databases">
        <title>Full genome of DAOMC 229536 Phialocephala scopiformis, a fungal endophyte of spruce producing the potent anti-insectan compound rugulosin.</title>
        <authorList>
            <consortium name="DOE Joint Genome Institute"/>
            <person name="Walker A.K."/>
            <person name="Frasz S.L."/>
            <person name="Seifert K.A."/>
            <person name="Miller J.D."/>
            <person name="Mondo S.J."/>
            <person name="Labutti K."/>
            <person name="Lipzen A."/>
            <person name="Dockter R."/>
            <person name="Kennedy M."/>
            <person name="Grigoriev I.V."/>
            <person name="Spatafora J.W."/>
        </authorList>
    </citation>
    <scope>NUCLEOTIDE SEQUENCE [LARGE SCALE GENOMIC DNA]</scope>
    <source>
        <strain evidence="1 2">CBS 120377</strain>
    </source>
</reference>